<reference evidence="2" key="1">
    <citation type="journal article" date="2018" name="BMC Genomics">
        <title>Genomic insights into host adaptation between the wheat stripe rust pathogen (Puccinia striiformis f. sp. tritici) and the barley stripe rust pathogen (Puccinia striiformis f. sp. hordei).</title>
        <authorList>
            <person name="Xia C."/>
            <person name="Wang M."/>
            <person name="Yin C."/>
            <person name="Cornejo O.E."/>
            <person name="Hulbert S.H."/>
            <person name="Chen X."/>
        </authorList>
    </citation>
    <scope>NUCLEOTIDE SEQUENCE [LARGE SCALE GENOMIC DNA]</scope>
    <source>
        <strain evidence="2">93-210</strain>
    </source>
</reference>
<reference evidence="1 2" key="3">
    <citation type="journal article" date="2022" name="Microbiol. Spectr.">
        <title>Folding features and dynamics of 3D genome architecture in plant fungal pathogens.</title>
        <authorList>
            <person name="Xia C."/>
        </authorList>
    </citation>
    <scope>NUCLEOTIDE SEQUENCE [LARGE SCALE GENOMIC DNA]</scope>
    <source>
        <strain evidence="1 2">93-210</strain>
    </source>
</reference>
<keyword evidence="2" id="KW-1185">Reference proteome</keyword>
<accession>A0ACC0EYQ3</accession>
<evidence type="ECO:0000313" key="1">
    <source>
        <dbReference type="EMBL" id="KAI7962879.1"/>
    </source>
</evidence>
<proteinExistence type="predicted"/>
<gene>
    <name evidence="1" type="ORF">MJO28_000973</name>
</gene>
<organism evidence="1 2">
    <name type="scientific">Puccinia striiformis f. sp. tritici</name>
    <dbReference type="NCBI Taxonomy" id="168172"/>
    <lineage>
        <taxon>Eukaryota</taxon>
        <taxon>Fungi</taxon>
        <taxon>Dikarya</taxon>
        <taxon>Basidiomycota</taxon>
        <taxon>Pucciniomycotina</taxon>
        <taxon>Pucciniomycetes</taxon>
        <taxon>Pucciniales</taxon>
        <taxon>Pucciniaceae</taxon>
        <taxon>Puccinia</taxon>
    </lineage>
</organism>
<dbReference type="EMBL" id="CM045865">
    <property type="protein sequence ID" value="KAI7962879.1"/>
    <property type="molecule type" value="Genomic_DNA"/>
</dbReference>
<evidence type="ECO:0000313" key="2">
    <source>
        <dbReference type="Proteomes" id="UP001060170"/>
    </source>
</evidence>
<dbReference type="Proteomes" id="UP001060170">
    <property type="component" value="Chromosome 1"/>
</dbReference>
<reference evidence="2" key="2">
    <citation type="journal article" date="2018" name="Mol. Plant Microbe Interact.">
        <title>Genome sequence resources for the wheat stripe rust pathogen (Puccinia striiformis f. sp. tritici) and the barley stripe rust pathogen (Puccinia striiformis f. sp. hordei).</title>
        <authorList>
            <person name="Xia C."/>
            <person name="Wang M."/>
            <person name="Yin C."/>
            <person name="Cornejo O.E."/>
            <person name="Hulbert S.H."/>
            <person name="Chen X."/>
        </authorList>
    </citation>
    <scope>NUCLEOTIDE SEQUENCE [LARGE SCALE GENOMIC DNA]</scope>
    <source>
        <strain evidence="2">93-210</strain>
    </source>
</reference>
<name>A0ACC0EYQ3_9BASI</name>
<protein>
    <submittedName>
        <fullName evidence="1">Uncharacterized protein</fullName>
    </submittedName>
</protein>
<comment type="caution">
    <text evidence="1">The sequence shown here is derived from an EMBL/GenBank/DDBJ whole genome shotgun (WGS) entry which is preliminary data.</text>
</comment>
<sequence>MTTVPAAKCDKTSWPPGNKKAKDDCAQELKDTKWKDDLVKVNHDLAKHSQSQAAIFAEQKDMLVAMLDEATMLIDLDNIPEGKREFFEWRQQKVMEKMMKAKAVEAQKKKEEEEKKNKEEEEEEKKIKMKRKKRKKKTKKRTTAAKKKTVSKTTVKTTKAAVAAEAKRRVAEAKKKEQDRWVAEAKKQEEDMAGKMILEVGDAIETDEEEEGEGEDEDNDDDEEDEEGEIKIGVKVEFDFIGIIKTIGSSANFVFVN</sequence>